<evidence type="ECO:0000313" key="1">
    <source>
        <dbReference type="EMBL" id="GBB87294.1"/>
    </source>
</evidence>
<accession>A0A2Z6QQP8</accession>
<name>A0A2Z6QQP8_9GLOM</name>
<protein>
    <submittedName>
        <fullName evidence="1">Uncharacterized protein</fullName>
    </submittedName>
</protein>
<comment type="caution">
    <text evidence="1">The sequence shown here is derived from an EMBL/GenBank/DDBJ whole genome shotgun (WGS) entry which is preliminary data.</text>
</comment>
<organism evidence="1 2">
    <name type="scientific">Rhizophagus clarus</name>
    <dbReference type="NCBI Taxonomy" id="94130"/>
    <lineage>
        <taxon>Eukaryota</taxon>
        <taxon>Fungi</taxon>
        <taxon>Fungi incertae sedis</taxon>
        <taxon>Mucoromycota</taxon>
        <taxon>Glomeromycotina</taxon>
        <taxon>Glomeromycetes</taxon>
        <taxon>Glomerales</taxon>
        <taxon>Glomeraceae</taxon>
        <taxon>Rhizophagus</taxon>
    </lineage>
</organism>
<gene>
    <name evidence="1" type="ORF">RclHR1_13730004</name>
</gene>
<sequence>MLIDPPDHSNLSVAPDAHYRENLLMQSLTPLLPDFVPTRSILAPIHTQSSPVTASNASSSSLTLATIPSPKILSMKYKLSTKSTRPLKVKWICSLPLLACFISSINTSSSSNSAALAGSK</sequence>
<proteinExistence type="predicted"/>
<dbReference type="Proteomes" id="UP000247702">
    <property type="component" value="Unassembled WGS sequence"/>
</dbReference>
<dbReference type="EMBL" id="BEXD01000417">
    <property type="protein sequence ID" value="GBB87294.1"/>
    <property type="molecule type" value="Genomic_DNA"/>
</dbReference>
<reference evidence="1 2" key="1">
    <citation type="submission" date="2017-11" db="EMBL/GenBank/DDBJ databases">
        <title>The genome of Rhizophagus clarus HR1 reveals common genetic basis of auxotrophy among arbuscular mycorrhizal fungi.</title>
        <authorList>
            <person name="Kobayashi Y."/>
        </authorList>
    </citation>
    <scope>NUCLEOTIDE SEQUENCE [LARGE SCALE GENOMIC DNA]</scope>
    <source>
        <strain evidence="1 2">HR1</strain>
    </source>
</reference>
<evidence type="ECO:0000313" key="2">
    <source>
        <dbReference type="Proteomes" id="UP000247702"/>
    </source>
</evidence>
<keyword evidence="2" id="KW-1185">Reference proteome</keyword>
<dbReference type="AlphaFoldDB" id="A0A2Z6QQP8"/>